<dbReference type="Pfam" id="PF00881">
    <property type="entry name" value="Nitroreductase"/>
    <property type="match status" value="1"/>
</dbReference>
<evidence type="ECO:0000256" key="6">
    <source>
        <dbReference type="ARBA" id="ARBA00023002"/>
    </source>
</evidence>
<evidence type="ECO:0000256" key="8">
    <source>
        <dbReference type="SAM" id="Phobius"/>
    </source>
</evidence>
<comment type="cofactor">
    <cofactor evidence="1">
        <name>FMN</name>
        <dbReference type="ChEBI" id="CHEBI:58210"/>
    </cofactor>
</comment>
<feature type="domain" description="Nitroreductase" evidence="9">
    <location>
        <begin position="99"/>
        <end position="267"/>
    </location>
</feature>
<keyword evidence="6" id="KW-0560">Oxidoreductase</keyword>
<dbReference type="PANTHER" id="PTHR43821">
    <property type="entry name" value="NAD(P)H NITROREDUCTASE YDJA-RELATED"/>
    <property type="match status" value="1"/>
</dbReference>
<keyword evidence="4" id="KW-0288">FMN</keyword>
<sequence>MNGMDNLLNFSALDEAFRKLSENPAKLSVVLGLIYLVGLLCVSSIPYVYWQFFERKKHQMAVAKGLKAQEAVQLTADATVKQPSSDSMPTPDQAFKLMRTRRTIFPKDFSDEKVSREEVERMLEAANWAPTHGRTEPWRYVVLGQEGMQAFANVTLEAIDRANLDPHTAAKMRGKIENKRDRDMLKTSYLIVFCMKRQAIPEKVMPEWEEMAATSCAAQNMMLMGTAMNAIGYWSSWNAAAKEDKDFKRFLGLSEEDQCLGVYYLGKSNAADSYRSARGPISEKITWV</sequence>
<dbReference type="GO" id="GO:0016491">
    <property type="term" value="F:oxidoreductase activity"/>
    <property type="evidence" value="ECO:0007669"/>
    <property type="project" value="UniProtKB-KW"/>
</dbReference>
<evidence type="ECO:0000256" key="2">
    <source>
        <dbReference type="ARBA" id="ARBA00007118"/>
    </source>
</evidence>
<keyword evidence="8" id="KW-0812">Transmembrane</keyword>
<dbReference type="InterPro" id="IPR052530">
    <property type="entry name" value="NAD(P)H_nitroreductase"/>
</dbReference>
<keyword evidence="3" id="KW-0285">Flavoprotein</keyword>
<evidence type="ECO:0000256" key="7">
    <source>
        <dbReference type="ARBA" id="ARBA00023027"/>
    </source>
</evidence>
<feature type="transmembrane region" description="Helical" evidence="8">
    <location>
        <begin position="27"/>
        <end position="50"/>
    </location>
</feature>
<keyword evidence="5" id="KW-0521">NADP</keyword>
<keyword evidence="11" id="KW-1185">Reference proteome</keyword>
<reference evidence="10 11" key="1">
    <citation type="journal article" date="2024" name="Nat. Commun.">
        <title>Phylogenomics reveals the evolutionary origins of lichenization in chlorophyte algae.</title>
        <authorList>
            <person name="Puginier C."/>
            <person name="Libourel C."/>
            <person name="Otte J."/>
            <person name="Skaloud P."/>
            <person name="Haon M."/>
            <person name="Grisel S."/>
            <person name="Petersen M."/>
            <person name="Berrin J.G."/>
            <person name="Delaux P.M."/>
            <person name="Dal Grande F."/>
            <person name="Keller J."/>
        </authorList>
    </citation>
    <scope>NUCLEOTIDE SEQUENCE [LARGE SCALE GENOMIC DNA]</scope>
    <source>
        <strain evidence="10 11">SAG 2145</strain>
    </source>
</reference>
<dbReference type="InterPro" id="IPR000415">
    <property type="entry name" value="Nitroreductase-like"/>
</dbReference>
<comment type="caution">
    <text evidence="10">The sequence shown here is derived from an EMBL/GenBank/DDBJ whole genome shotgun (WGS) entry which is preliminary data.</text>
</comment>
<accession>A0AAW1R3H3</accession>
<evidence type="ECO:0000256" key="5">
    <source>
        <dbReference type="ARBA" id="ARBA00022857"/>
    </source>
</evidence>
<evidence type="ECO:0000313" key="11">
    <source>
        <dbReference type="Proteomes" id="UP001438707"/>
    </source>
</evidence>
<name>A0AAW1R3H3_9CHLO</name>
<keyword evidence="8" id="KW-1133">Transmembrane helix</keyword>
<dbReference type="SUPFAM" id="SSF55469">
    <property type="entry name" value="FMN-dependent nitroreductase-like"/>
    <property type="match status" value="1"/>
</dbReference>
<proteinExistence type="inferred from homology"/>
<gene>
    <name evidence="10" type="ORF">WJX74_007187</name>
</gene>
<evidence type="ECO:0000259" key="9">
    <source>
        <dbReference type="Pfam" id="PF00881"/>
    </source>
</evidence>
<dbReference type="PANTHER" id="PTHR43821:SF1">
    <property type="entry name" value="NAD(P)H NITROREDUCTASE YDJA-RELATED"/>
    <property type="match status" value="1"/>
</dbReference>
<evidence type="ECO:0000313" key="10">
    <source>
        <dbReference type="EMBL" id="KAK9828281.1"/>
    </source>
</evidence>
<organism evidence="10 11">
    <name type="scientific">Apatococcus lobatus</name>
    <dbReference type="NCBI Taxonomy" id="904363"/>
    <lineage>
        <taxon>Eukaryota</taxon>
        <taxon>Viridiplantae</taxon>
        <taxon>Chlorophyta</taxon>
        <taxon>core chlorophytes</taxon>
        <taxon>Trebouxiophyceae</taxon>
        <taxon>Chlorellales</taxon>
        <taxon>Chlorellaceae</taxon>
        <taxon>Apatococcus</taxon>
    </lineage>
</organism>
<dbReference type="InterPro" id="IPR026021">
    <property type="entry name" value="YdjA-like"/>
</dbReference>
<dbReference type="EMBL" id="JALJOS010000016">
    <property type="protein sequence ID" value="KAK9828281.1"/>
    <property type="molecule type" value="Genomic_DNA"/>
</dbReference>
<evidence type="ECO:0000256" key="1">
    <source>
        <dbReference type="ARBA" id="ARBA00001917"/>
    </source>
</evidence>
<dbReference type="Proteomes" id="UP001438707">
    <property type="component" value="Unassembled WGS sequence"/>
</dbReference>
<dbReference type="AlphaFoldDB" id="A0AAW1R3H3"/>
<dbReference type="CDD" id="cd02135">
    <property type="entry name" value="YdjA-like"/>
    <property type="match status" value="1"/>
</dbReference>
<keyword evidence="8" id="KW-0472">Membrane</keyword>
<protein>
    <recommendedName>
        <fullName evidence="9">Nitroreductase domain-containing protein</fullName>
    </recommendedName>
</protein>
<dbReference type="Gene3D" id="3.40.109.10">
    <property type="entry name" value="NADH Oxidase"/>
    <property type="match status" value="1"/>
</dbReference>
<dbReference type="InterPro" id="IPR029479">
    <property type="entry name" value="Nitroreductase"/>
</dbReference>
<evidence type="ECO:0000256" key="4">
    <source>
        <dbReference type="ARBA" id="ARBA00022643"/>
    </source>
</evidence>
<evidence type="ECO:0000256" key="3">
    <source>
        <dbReference type="ARBA" id="ARBA00022630"/>
    </source>
</evidence>
<comment type="similarity">
    <text evidence="2">Belongs to the nitroreductase family.</text>
</comment>
<keyword evidence="7" id="KW-0520">NAD</keyword>